<dbReference type="SUPFAM" id="SSF52540">
    <property type="entry name" value="P-loop containing nucleoside triphosphate hydrolases"/>
    <property type="match status" value="1"/>
</dbReference>
<keyword evidence="2" id="KW-0547">Nucleotide-binding</keyword>
<keyword evidence="3 5" id="KW-0067">ATP-binding</keyword>
<dbReference type="AlphaFoldDB" id="A0A832ML28"/>
<proteinExistence type="predicted"/>
<keyword evidence="1" id="KW-0813">Transport</keyword>
<dbReference type="PANTHER" id="PTHR42939:SF1">
    <property type="entry name" value="ABC TRANSPORTER ATP-BINDING PROTEIN ALBC-RELATED"/>
    <property type="match status" value="1"/>
</dbReference>
<dbReference type="PANTHER" id="PTHR42939">
    <property type="entry name" value="ABC TRANSPORTER ATP-BINDING PROTEIN ALBC-RELATED"/>
    <property type="match status" value="1"/>
</dbReference>
<dbReference type="InterPro" id="IPR003593">
    <property type="entry name" value="AAA+_ATPase"/>
</dbReference>
<organism evidence="5">
    <name type="scientific">Eiseniibacteriota bacterium</name>
    <dbReference type="NCBI Taxonomy" id="2212470"/>
    <lineage>
        <taxon>Bacteria</taxon>
        <taxon>Candidatus Eiseniibacteriota</taxon>
    </lineage>
</organism>
<name>A0A832ML28_UNCEI</name>
<accession>A0A832ML28</accession>
<evidence type="ECO:0000313" key="5">
    <source>
        <dbReference type="EMBL" id="HGZ43095.1"/>
    </source>
</evidence>
<reference evidence="5" key="1">
    <citation type="journal article" date="2020" name="mSystems">
        <title>Genome- and Community-Level Interaction Insights into Carbon Utilization and Element Cycling Functions of Hydrothermarchaeota in Hydrothermal Sediment.</title>
        <authorList>
            <person name="Zhou Z."/>
            <person name="Liu Y."/>
            <person name="Xu W."/>
            <person name="Pan J."/>
            <person name="Luo Z.H."/>
            <person name="Li M."/>
        </authorList>
    </citation>
    <scope>NUCLEOTIDE SEQUENCE [LARGE SCALE GENOMIC DNA]</scope>
    <source>
        <strain evidence="5">SpSt-381</strain>
    </source>
</reference>
<dbReference type="EMBL" id="DSQF01000012">
    <property type="protein sequence ID" value="HGZ43095.1"/>
    <property type="molecule type" value="Genomic_DNA"/>
</dbReference>
<gene>
    <name evidence="5" type="ORF">ENR23_06670</name>
</gene>
<protein>
    <submittedName>
        <fullName evidence="5">ABC transporter ATP-binding protein</fullName>
    </submittedName>
</protein>
<evidence type="ECO:0000256" key="2">
    <source>
        <dbReference type="ARBA" id="ARBA00022741"/>
    </source>
</evidence>
<dbReference type="InterPro" id="IPR003439">
    <property type="entry name" value="ABC_transporter-like_ATP-bd"/>
</dbReference>
<dbReference type="InterPro" id="IPR051782">
    <property type="entry name" value="ABC_Transporter_VariousFunc"/>
</dbReference>
<evidence type="ECO:0000256" key="3">
    <source>
        <dbReference type="ARBA" id="ARBA00022840"/>
    </source>
</evidence>
<comment type="caution">
    <text evidence="5">The sequence shown here is derived from an EMBL/GenBank/DDBJ whole genome shotgun (WGS) entry which is preliminary data.</text>
</comment>
<evidence type="ECO:0000256" key="1">
    <source>
        <dbReference type="ARBA" id="ARBA00022448"/>
    </source>
</evidence>
<dbReference type="SMART" id="SM00382">
    <property type="entry name" value="AAA"/>
    <property type="match status" value="1"/>
</dbReference>
<feature type="domain" description="ABC transporter" evidence="4">
    <location>
        <begin position="59"/>
        <end position="267"/>
    </location>
</feature>
<dbReference type="GO" id="GO:0005524">
    <property type="term" value="F:ATP binding"/>
    <property type="evidence" value="ECO:0007669"/>
    <property type="project" value="UniProtKB-KW"/>
</dbReference>
<dbReference type="GO" id="GO:0016887">
    <property type="term" value="F:ATP hydrolysis activity"/>
    <property type="evidence" value="ECO:0007669"/>
    <property type="project" value="InterPro"/>
</dbReference>
<dbReference type="Gene3D" id="3.40.50.300">
    <property type="entry name" value="P-loop containing nucleotide triphosphate hydrolases"/>
    <property type="match status" value="1"/>
</dbReference>
<evidence type="ECO:0000259" key="4">
    <source>
        <dbReference type="PROSITE" id="PS50893"/>
    </source>
</evidence>
<sequence length="267" mass="28053">MHQPRRRRTQARGGRAAAWLARGGARAGAARTGAARRGARSGAGGSGVIPAAAAPEVVLEAQALAHRYAGRRGLEPVSFSVRAPGAVAVCGANGAGKSTLLRIVAGLLRPSHGRLRLAIGGRELPPEARRHVVGLASPELQFYDEFTVLENLRFAGEARGLGAPTEAAMRALERVGLESRAHDRVPALSSGMKQRLRLAFAVLGEPPVLMLDEPGSHLDDAGRDAVRALVAEGKRRGLVLVATNEESERRLGDERIELRGGGLGRPA</sequence>
<dbReference type="PROSITE" id="PS50893">
    <property type="entry name" value="ABC_TRANSPORTER_2"/>
    <property type="match status" value="1"/>
</dbReference>
<dbReference type="InterPro" id="IPR027417">
    <property type="entry name" value="P-loop_NTPase"/>
</dbReference>
<dbReference type="Pfam" id="PF00005">
    <property type="entry name" value="ABC_tran"/>
    <property type="match status" value="1"/>
</dbReference>